<organism evidence="2 3">
    <name type="scientific">Maritalea myrionectae</name>
    <dbReference type="NCBI Taxonomy" id="454601"/>
    <lineage>
        <taxon>Bacteria</taxon>
        <taxon>Pseudomonadati</taxon>
        <taxon>Pseudomonadota</taxon>
        <taxon>Alphaproteobacteria</taxon>
        <taxon>Hyphomicrobiales</taxon>
        <taxon>Devosiaceae</taxon>
        <taxon>Maritalea</taxon>
    </lineage>
</organism>
<dbReference type="GO" id="GO:0003677">
    <property type="term" value="F:DNA binding"/>
    <property type="evidence" value="ECO:0007669"/>
    <property type="project" value="InterPro"/>
</dbReference>
<dbReference type="KEGG" id="mmyr:MXMO3_01778"/>
<dbReference type="CDD" id="cd00093">
    <property type="entry name" value="HTH_XRE"/>
    <property type="match status" value="1"/>
</dbReference>
<dbReference type="Proteomes" id="UP000258927">
    <property type="component" value="Chromosome"/>
</dbReference>
<keyword evidence="3" id="KW-1185">Reference proteome</keyword>
<dbReference type="PROSITE" id="PS50943">
    <property type="entry name" value="HTH_CROC1"/>
    <property type="match status" value="1"/>
</dbReference>
<feature type="domain" description="HTH cro/C1-type" evidence="1">
    <location>
        <begin position="32"/>
        <end position="72"/>
    </location>
</feature>
<evidence type="ECO:0000313" key="2">
    <source>
        <dbReference type="EMBL" id="AVX04303.1"/>
    </source>
</evidence>
<protein>
    <recommendedName>
        <fullName evidence="1">HTH cro/C1-type domain-containing protein</fullName>
    </recommendedName>
</protein>
<evidence type="ECO:0000313" key="3">
    <source>
        <dbReference type="Proteomes" id="UP000258927"/>
    </source>
</evidence>
<dbReference type="InterPro" id="IPR001387">
    <property type="entry name" value="Cro/C1-type_HTH"/>
</dbReference>
<dbReference type="EMBL" id="CP021330">
    <property type="protein sequence ID" value="AVX04303.1"/>
    <property type="molecule type" value="Genomic_DNA"/>
</dbReference>
<gene>
    <name evidence="2" type="ORF">MXMO3_01778</name>
</gene>
<accession>A0A2R4MEA3</accession>
<sequence length="153" mass="17254">MNSYDEKIEREQRAERLVAARKNAGFRGPQPVSDKFGWNINSYKAHESGRNGFNPTRAQEYAKAFGVSLDWLLFGTGEMLSGESVSVDLDEIRDHVRAVARDIVNASNGRIPYDPDDFASAFVDLLDYRIEEPGAADNDQQNVVKFQMRRIAP</sequence>
<dbReference type="AlphaFoldDB" id="A0A2R4MEA3"/>
<proteinExistence type="predicted"/>
<name>A0A2R4MEA3_9HYPH</name>
<evidence type="ECO:0000259" key="1">
    <source>
        <dbReference type="PROSITE" id="PS50943"/>
    </source>
</evidence>
<dbReference type="Gene3D" id="1.10.260.40">
    <property type="entry name" value="lambda repressor-like DNA-binding domains"/>
    <property type="match status" value="1"/>
</dbReference>
<dbReference type="InterPro" id="IPR010982">
    <property type="entry name" value="Lambda_DNA-bd_dom_sf"/>
</dbReference>
<reference evidence="2 3" key="1">
    <citation type="submission" date="2017-05" db="EMBL/GenBank/DDBJ databases">
        <title>Genome Analysis of Maritalea myrionectae HL2708#5.</title>
        <authorList>
            <consortium name="Cotde Inc.-PKNU"/>
            <person name="Jang D."/>
            <person name="Oh H.-M."/>
        </authorList>
    </citation>
    <scope>NUCLEOTIDE SEQUENCE [LARGE SCALE GENOMIC DNA]</scope>
    <source>
        <strain evidence="2 3">HL2708#5</strain>
    </source>
</reference>
<dbReference type="RefSeq" id="WP_117395637.1">
    <property type="nucleotide sequence ID" value="NZ_CP021330.1"/>
</dbReference>
<dbReference type="SUPFAM" id="SSF47413">
    <property type="entry name" value="lambda repressor-like DNA-binding domains"/>
    <property type="match status" value="1"/>
</dbReference>